<dbReference type="PANTHER" id="PTHR43791">
    <property type="entry name" value="PERMEASE-RELATED"/>
    <property type="match status" value="1"/>
</dbReference>
<dbReference type="Gene3D" id="1.20.1250.20">
    <property type="entry name" value="MFS general substrate transporter like domains"/>
    <property type="match status" value="2"/>
</dbReference>
<feature type="transmembrane region" description="Helical" evidence="7">
    <location>
        <begin position="571"/>
        <end position="593"/>
    </location>
</feature>
<keyword evidence="4 7" id="KW-1133">Transmembrane helix</keyword>
<name>A0A2V1D3I5_9PLEO</name>
<dbReference type="SUPFAM" id="SSF103481">
    <property type="entry name" value="Multidrug resistance efflux transporter EmrE"/>
    <property type="match status" value="1"/>
</dbReference>
<feature type="transmembrane region" description="Helical" evidence="7">
    <location>
        <begin position="728"/>
        <end position="754"/>
    </location>
</feature>
<feature type="transmembrane region" description="Helical" evidence="7">
    <location>
        <begin position="890"/>
        <end position="912"/>
    </location>
</feature>
<feature type="transmembrane region" description="Helical" evidence="7">
    <location>
        <begin position="95"/>
        <end position="113"/>
    </location>
</feature>
<keyword evidence="5 7" id="KW-0472">Membrane</keyword>
<dbReference type="InterPro" id="IPR011701">
    <property type="entry name" value="MFS"/>
</dbReference>
<feature type="transmembrane region" description="Helical" evidence="7">
    <location>
        <begin position="214"/>
        <end position="237"/>
    </location>
</feature>
<evidence type="ECO:0000313" key="9">
    <source>
        <dbReference type="EMBL" id="PVH92572.1"/>
    </source>
</evidence>
<dbReference type="FunFam" id="1.20.1250.20:FF:000013">
    <property type="entry name" value="MFS general substrate transporter"/>
    <property type="match status" value="1"/>
</dbReference>
<dbReference type="FunFam" id="1.20.1250.20:FF:000188">
    <property type="entry name" value="MFS general substrate transporter"/>
    <property type="match status" value="1"/>
</dbReference>
<evidence type="ECO:0000256" key="1">
    <source>
        <dbReference type="ARBA" id="ARBA00004141"/>
    </source>
</evidence>
<dbReference type="SUPFAM" id="SSF103473">
    <property type="entry name" value="MFS general substrate transporter"/>
    <property type="match status" value="1"/>
</dbReference>
<organism evidence="9 10">
    <name type="scientific">Periconia macrospinosa</name>
    <dbReference type="NCBI Taxonomy" id="97972"/>
    <lineage>
        <taxon>Eukaryota</taxon>
        <taxon>Fungi</taxon>
        <taxon>Dikarya</taxon>
        <taxon>Ascomycota</taxon>
        <taxon>Pezizomycotina</taxon>
        <taxon>Dothideomycetes</taxon>
        <taxon>Pleosporomycetidae</taxon>
        <taxon>Pleosporales</taxon>
        <taxon>Massarineae</taxon>
        <taxon>Periconiaceae</taxon>
        <taxon>Periconia</taxon>
    </lineage>
</organism>
<evidence type="ECO:0000256" key="6">
    <source>
        <dbReference type="SAM" id="MobiDB-lite"/>
    </source>
</evidence>
<feature type="transmembrane region" description="Helical" evidence="7">
    <location>
        <begin position="184"/>
        <end position="208"/>
    </location>
</feature>
<gene>
    <name evidence="9" type="ORF">DM02DRAFT_543342</name>
</gene>
<evidence type="ECO:0000313" key="10">
    <source>
        <dbReference type="Proteomes" id="UP000244855"/>
    </source>
</evidence>
<feature type="transmembrane region" description="Helical" evidence="7">
    <location>
        <begin position="444"/>
        <end position="468"/>
    </location>
</feature>
<dbReference type="InterPro" id="IPR037185">
    <property type="entry name" value="EmrE-like"/>
</dbReference>
<feature type="region of interest" description="Disordered" evidence="6">
    <location>
        <begin position="1"/>
        <end position="32"/>
    </location>
</feature>
<dbReference type="Pfam" id="PF07690">
    <property type="entry name" value="MFS_1"/>
    <property type="match status" value="1"/>
</dbReference>
<dbReference type="PANTHER" id="PTHR43791:SF50">
    <property type="entry name" value="TRANSPORTER, PUTATIVE (AFU_ORTHOLOGUE AFUA_2G00840)-RELATED"/>
    <property type="match status" value="1"/>
</dbReference>
<dbReference type="InterPro" id="IPR036259">
    <property type="entry name" value="MFS_trans_sf"/>
</dbReference>
<feature type="transmembrane region" description="Helical" evidence="7">
    <location>
        <begin position="411"/>
        <end position="432"/>
    </location>
</feature>
<dbReference type="GO" id="GO:0015165">
    <property type="term" value="F:pyrimidine nucleotide-sugar transmembrane transporter activity"/>
    <property type="evidence" value="ECO:0007669"/>
    <property type="project" value="InterPro"/>
</dbReference>
<dbReference type="OrthoDB" id="2985014at2759"/>
<comment type="subcellular location">
    <subcellularLocation>
        <location evidence="1">Membrane</location>
        <topology evidence="1">Multi-pass membrane protein</topology>
    </subcellularLocation>
</comment>
<dbReference type="AlphaFoldDB" id="A0A2V1D3I5"/>
<feature type="transmembrane region" description="Helical" evidence="7">
    <location>
        <begin position="154"/>
        <end position="172"/>
    </location>
</feature>
<feature type="transmembrane region" description="Helical" evidence="7">
    <location>
        <begin position="322"/>
        <end position="340"/>
    </location>
</feature>
<evidence type="ECO:0000256" key="2">
    <source>
        <dbReference type="ARBA" id="ARBA00022448"/>
    </source>
</evidence>
<keyword evidence="10" id="KW-1185">Reference proteome</keyword>
<feature type="transmembrane region" description="Helical" evidence="7">
    <location>
        <begin position="531"/>
        <end position="551"/>
    </location>
</feature>
<dbReference type="PROSITE" id="PS50850">
    <property type="entry name" value="MFS"/>
    <property type="match status" value="1"/>
</dbReference>
<evidence type="ECO:0000259" key="8">
    <source>
        <dbReference type="PROSITE" id="PS50850"/>
    </source>
</evidence>
<accession>A0A2V1D3I5</accession>
<keyword evidence="2" id="KW-0813">Transport</keyword>
<feature type="transmembrane region" description="Helical" evidence="7">
    <location>
        <begin position="378"/>
        <end position="399"/>
    </location>
</feature>
<feature type="transmembrane region" description="Helical" evidence="7">
    <location>
        <begin position="347"/>
        <end position="366"/>
    </location>
</feature>
<proteinExistence type="predicted"/>
<keyword evidence="3 7" id="KW-0812">Transmembrane</keyword>
<dbReference type="Pfam" id="PF04142">
    <property type="entry name" value="Nuc_sug_transp"/>
    <property type="match status" value="1"/>
</dbReference>
<evidence type="ECO:0000256" key="3">
    <source>
        <dbReference type="ARBA" id="ARBA00022692"/>
    </source>
</evidence>
<evidence type="ECO:0000256" key="4">
    <source>
        <dbReference type="ARBA" id="ARBA00022989"/>
    </source>
</evidence>
<evidence type="ECO:0000256" key="7">
    <source>
        <dbReference type="SAM" id="Phobius"/>
    </source>
</evidence>
<dbReference type="InterPro" id="IPR007271">
    <property type="entry name" value="Nuc_sug_transpt"/>
</dbReference>
<dbReference type="InterPro" id="IPR020846">
    <property type="entry name" value="MFS_dom"/>
</dbReference>
<feature type="transmembrane region" description="Helical" evidence="7">
    <location>
        <begin position="125"/>
        <end position="142"/>
    </location>
</feature>
<sequence>MATTKGNDPELAKNGLEVTASNSSSSDAHAPVVREGTTDHLPSFEHEKRLALKMDLRLLPVLAIMYLFNALDKGNLGNAKTDGMDIDLHFKGTQYNQMLSIFYVPYVLFAPPISMVGKKYGPHRVLPILMFCFGSMTLLSASVKNWGGLMALRWFLGMAESAFFPLVIYYLTTFYRRGELARRLAIFYAASNIANAFSGLLAFGVFRIESHIEAWRYLFIIEGGATVLFSFFAYWYLPKTAYEAWFLNEDERRLAYTRIQIDSSSVVGEKFNLKESLQVLKLPSSWGFLAIEVCLGVPLQSVSLFMPQIVGSLGYDKIKTNLYTVAPNVVGACVLLILAFTSDLTRLRFPFIALGFALTFIGFIIFATQDIYHDHAVGYFACFMMTWGTSAPSVLLSTWYNNNIAHEGRRVTLTSIGVPLANLMGVVSSNIFQDKDKNNKYMPALATTAAFGATGCLIVCLLGSFMIFDNARRNRKQGVNLSARDVSTEKLRDGPDSPDFSTGCKRSHYTKSGIVQRMTRVMMDETGRDGLDCYSCLIFCPSFFFLSYISWAGSASHLKRRSLSFSESHRAATMAVKAAVPFLVAMMLLTGVCNTLLTKYQDMQCVGNCDAPSRKDRKLFEQPVLQTLQMFIGESGCWLVIGVFSLYQRYVSRRAGYEAVSETDGENVEGVATPALSDESETTAVSNPLKPAHPDDEGRVPLEGWNVTLLALPACCDIAGTTLMNVGLLFVAASIYQMTRGALVLFVGLFSVWFLKRHLGLYKWFSLFVVVFGVAVVGLAGAITQDDKASHSSVSMFVSTGEEQVTTAPSQAVMTVIGVLLIAGAQIFTASQFVLEERIMEKYSMEPIRVVGWEGVFGFLVTLIVMIILHFAIGTGYFNAADGFYQMTHYPAIAISSILIMISIGGFNFFGLSVTRTVSATSRSTIDTCRTLFIWIVSLGLGWETFKWLQVLGFALLVYGTFLFNDLVRPPLKSCVQGQREAEREPLLPEDPIEHI</sequence>
<feature type="region of interest" description="Disordered" evidence="6">
    <location>
        <begin position="672"/>
        <end position="693"/>
    </location>
</feature>
<dbReference type="EMBL" id="KZ805667">
    <property type="protein sequence ID" value="PVH92572.1"/>
    <property type="molecule type" value="Genomic_DNA"/>
</dbReference>
<feature type="transmembrane region" description="Helical" evidence="7">
    <location>
        <begin position="761"/>
        <end position="783"/>
    </location>
</feature>
<feature type="transmembrane region" description="Helical" evidence="7">
    <location>
        <begin position="924"/>
        <end position="943"/>
    </location>
</feature>
<protein>
    <submittedName>
        <fullName evidence="9">MFS general substrate transporter</fullName>
    </submittedName>
</protein>
<dbReference type="Proteomes" id="UP000244855">
    <property type="component" value="Unassembled WGS sequence"/>
</dbReference>
<reference evidence="9 10" key="1">
    <citation type="journal article" date="2018" name="Sci. Rep.">
        <title>Comparative genomics provides insights into the lifestyle and reveals functional heterogeneity of dark septate endophytic fungi.</title>
        <authorList>
            <person name="Knapp D.G."/>
            <person name="Nemeth J.B."/>
            <person name="Barry K."/>
            <person name="Hainaut M."/>
            <person name="Henrissat B."/>
            <person name="Johnson J."/>
            <person name="Kuo A."/>
            <person name="Lim J.H.P."/>
            <person name="Lipzen A."/>
            <person name="Nolan M."/>
            <person name="Ohm R.A."/>
            <person name="Tamas L."/>
            <person name="Grigoriev I.V."/>
            <person name="Spatafora J.W."/>
            <person name="Nagy L.G."/>
            <person name="Kovacs G.M."/>
        </authorList>
    </citation>
    <scope>NUCLEOTIDE SEQUENCE [LARGE SCALE GENOMIC DNA]</scope>
    <source>
        <strain evidence="9 10">DSE2036</strain>
    </source>
</reference>
<feature type="transmembrane region" description="Helical" evidence="7">
    <location>
        <begin position="812"/>
        <end position="835"/>
    </location>
</feature>
<feature type="transmembrane region" description="Helical" evidence="7">
    <location>
        <begin position="856"/>
        <end position="878"/>
    </location>
</feature>
<dbReference type="GO" id="GO:0000139">
    <property type="term" value="C:Golgi membrane"/>
    <property type="evidence" value="ECO:0007669"/>
    <property type="project" value="InterPro"/>
</dbReference>
<evidence type="ECO:0000256" key="5">
    <source>
        <dbReference type="ARBA" id="ARBA00023136"/>
    </source>
</evidence>
<feature type="domain" description="Major facilitator superfamily (MFS) profile" evidence="8">
    <location>
        <begin position="58"/>
        <end position="472"/>
    </location>
</feature>